<keyword evidence="2" id="KW-0863">Zinc-finger</keyword>
<dbReference type="InterPro" id="IPR008266">
    <property type="entry name" value="Tyr_kinase_AS"/>
</dbReference>
<keyword evidence="7" id="KW-1185">Reference proteome</keyword>
<dbReference type="PROSITE" id="PS00109">
    <property type="entry name" value="PROTEIN_KINASE_TYR"/>
    <property type="match status" value="1"/>
</dbReference>
<keyword evidence="3" id="KW-0862">Zinc</keyword>
<dbReference type="Gene3D" id="3.30.40.10">
    <property type="entry name" value="Zinc/RING finger domain, C3HC4 (zinc finger)"/>
    <property type="match status" value="1"/>
</dbReference>
<feature type="compositionally biased region" description="Basic and acidic residues" evidence="4">
    <location>
        <begin position="352"/>
        <end position="366"/>
    </location>
</feature>
<evidence type="ECO:0000259" key="5">
    <source>
        <dbReference type="PROSITE" id="PS50011"/>
    </source>
</evidence>
<dbReference type="OrthoDB" id="436852at2759"/>
<dbReference type="GO" id="GO:0008270">
    <property type="term" value="F:zinc ion binding"/>
    <property type="evidence" value="ECO:0007669"/>
    <property type="project" value="UniProtKB-KW"/>
</dbReference>
<dbReference type="GO" id="GO:0004672">
    <property type="term" value="F:protein kinase activity"/>
    <property type="evidence" value="ECO:0007669"/>
    <property type="project" value="InterPro"/>
</dbReference>
<feature type="domain" description="Protein kinase" evidence="5">
    <location>
        <begin position="380"/>
        <end position="632"/>
    </location>
</feature>
<name>L8HDX4_ACACF</name>
<evidence type="ECO:0000256" key="2">
    <source>
        <dbReference type="ARBA" id="ARBA00022771"/>
    </source>
</evidence>
<dbReference type="SUPFAM" id="SSF57903">
    <property type="entry name" value="FYVE/PHD zinc finger"/>
    <property type="match status" value="1"/>
</dbReference>
<dbReference type="SUPFAM" id="SSF56112">
    <property type="entry name" value="Protein kinase-like (PK-like)"/>
    <property type="match status" value="1"/>
</dbReference>
<dbReference type="SMART" id="SM00249">
    <property type="entry name" value="PHD"/>
    <property type="match status" value="1"/>
</dbReference>
<dbReference type="PROSITE" id="PS50011">
    <property type="entry name" value="PROTEIN_KINASE_DOM"/>
    <property type="match status" value="1"/>
</dbReference>
<dbReference type="Gene3D" id="1.10.510.10">
    <property type="entry name" value="Transferase(Phosphotransferase) domain 1"/>
    <property type="match status" value="1"/>
</dbReference>
<dbReference type="RefSeq" id="XP_004352102.1">
    <property type="nucleotide sequence ID" value="XM_004352050.1"/>
</dbReference>
<feature type="region of interest" description="Disordered" evidence="4">
    <location>
        <begin position="352"/>
        <end position="377"/>
    </location>
</feature>
<dbReference type="VEuPathDB" id="AmoebaDB:ACA1_036560"/>
<dbReference type="GeneID" id="14923930"/>
<evidence type="ECO:0000313" key="6">
    <source>
        <dbReference type="EMBL" id="ELR22963.1"/>
    </source>
</evidence>
<dbReference type="AlphaFoldDB" id="L8HDX4"/>
<evidence type="ECO:0000256" key="4">
    <source>
        <dbReference type="SAM" id="MobiDB-lite"/>
    </source>
</evidence>
<dbReference type="Pfam" id="PF00628">
    <property type="entry name" value="PHD"/>
    <property type="match status" value="1"/>
</dbReference>
<protein>
    <submittedName>
        <fullName evidence="6">PHDfinger domain containing protein</fullName>
    </submittedName>
</protein>
<accession>L8HDX4</accession>
<dbReference type="GO" id="GO:0005524">
    <property type="term" value="F:ATP binding"/>
    <property type="evidence" value="ECO:0007669"/>
    <property type="project" value="InterPro"/>
</dbReference>
<dbReference type="CDD" id="cd15522">
    <property type="entry name" value="PHD_TAF3"/>
    <property type="match status" value="1"/>
</dbReference>
<dbReference type="InterPro" id="IPR011011">
    <property type="entry name" value="Znf_FYVE_PHD"/>
</dbReference>
<evidence type="ECO:0000313" key="7">
    <source>
        <dbReference type="Proteomes" id="UP000011083"/>
    </source>
</evidence>
<dbReference type="InterPro" id="IPR019787">
    <property type="entry name" value="Znf_PHD-finger"/>
</dbReference>
<dbReference type="Proteomes" id="UP000011083">
    <property type="component" value="Unassembled WGS sequence"/>
</dbReference>
<organism evidence="6 7">
    <name type="scientific">Acanthamoeba castellanii (strain ATCC 30010 / Neff)</name>
    <dbReference type="NCBI Taxonomy" id="1257118"/>
    <lineage>
        <taxon>Eukaryota</taxon>
        <taxon>Amoebozoa</taxon>
        <taxon>Discosea</taxon>
        <taxon>Longamoebia</taxon>
        <taxon>Centramoebida</taxon>
        <taxon>Acanthamoebidae</taxon>
        <taxon>Acanthamoeba</taxon>
    </lineage>
</organism>
<evidence type="ECO:0000256" key="1">
    <source>
        <dbReference type="ARBA" id="ARBA00022723"/>
    </source>
</evidence>
<dbReference type="STRING" id="1257118.L8HDX4"/>
<dbReference type="KEGG" id="acan:ACA1_036560"/>
<dbReference type="InterPro" id="IPR001965">
    <property type="entry name" value="Znf_PHD"/>
</dbReference>
<reference evidence="6 7" key="1">
    <citation type="journal article" date="2013" name="Genome Biol.">
        <title>Genome of Acanthamoeba castellanii highlights extensive lateral gene transfer and early evolution of tyrosine kinase signaling.</title>
        <authorList>
            <person name="Clarke M."/>
            <person name="Lohan A.J."/>
            <person name="Liu B."/>
            <person name="Lagkouvardos I."/>
            <person name="Roy S."/>
            <person name="Zafar N."/>
            <person name="Bertelli C."/>
            <person name="Schilde C."/>
            <person name="Kianianmomeni A."/>
            <person name="Burglin T.R."/>
            <person name="Frech C."/>
            <person name="Turcotte B."/>
            <person name="Kopec K.O."/>
            <person name="Synnott J.M."/>
            <person name="Choo C."/>
            <person name="Paponov I."/>
            <person name="Finkler A."/>
            <person name="Soon Heng Tan C."/>
            <person name="Hutchins A.P."/>
            <person name="Weinmeier T."/>
            <person name="Rattei T."/>
            <person name="Chu J.S."/>
            <person name="Gimenez G."/>
            <person name="Irimia M."/>
            <person name="Rigden D.J."/>
            <person name="Fitzpatrick D.A."/>
            <person name="Lorenzo-Morales J."/>
            <person name="Bateman A."/>
            <person name="Chiu C.H."/>
            <person name="Tang P."/>
            <person name="Hegemann P."/>
            <person name="Fromm H."/>
            <person name="Raoult D."/>
            <person name="Greub G."/>
            <person name="Miranda-Saavedra D."/>
            <person name="Chen N."/>
            <person name="Nash P."/>
            <person name="Ginger M.L."/>
            <person name="Horn M."/>
            <person name="Schaap P."/>
            <person name="Caler L."/>
            <person name="Loftus B."/>
        </authorList>
    </citation>
    <scope>NUCLEOTIDE SEQUENCE [LARGE SCALE GENOMIC DNA]</scope>
    <source>
        <strain evidence="6 7">Neff</strain>
    </source>
</reference>
<dbReference type="InterPro" id="IPR000719">
    <property type="entry name" value="Prot_kinase_dom"/>
</dbReference>
<dbReference type="InterPro" id="IPR013083">
    <property type="entry name" value="Znf_RING/FYVE/PHD"/>
</dbReference>
<dbReference type="Pfam" id="PF00069">
    <property type="entry name" value="Pkinase"/>
    <property type="match status" value="1"/>
</dbReference>
<evidence type="ECO:0000256" key="3">
    <source>
        <dbReference type="ARBA" id="ARBA00022833"/>
    </source>
</evidence>
<dbReference type="InterPro" id="IPR011009">
    <property type="entry name" value="Kinase-like_dom_sf"/>
</dbReference>
<dbReference type="PANTHER" id="PTHR24347">
    <property type="entry name" value="SERINE/THREONINE-PROTEIN KINASE"/>
    <property type="match status" value="1"/>
</dbReference>
<gene>
    <name evidence="6" type="ORF">ACA1_036560</name>
</gene>
<proteinExistence type="predicted"/>
<dbReference type="EMBL" id="KB007868">
    <property type="protein sequence ID" value="ELR22963.1"/>
    <property type="molecule type" value="Genomic_DNA"/>
</dbReference>
<dbReference type="SMART" id="SM00220">
    <property type="entry name" value="S_TKc"/>
    <property type="match status" value="1"/>
</dbReference>
<keyword evidence="1" id="KW-0479">Metal-binding</keyword>
<sequence>MYVKRDKVVAQLKESASVSGTLRDLLPLLHADEMEVNSRWNGLCDRSTHFKAAGELLLSSFQHRAALNGCNELAWVAHFLGTLSLGGHFPDLSRFTMDGYRTSPFSLVTGGSLIFHKHRDAALQGARAIPQKTTKTDEDNWVRPVLSVGICASGSKWDTLRAGKAILPLDIVECKRNQVDSEEGYRLLYAAIVCAFYQLDLLDALPGEGPLFSAAIPLTLATRMNGTDFRMACVWHVRGRGLHVGVLFDRLIDNVTDLKRCFLLRHEAINVAIRFGTMVENFNLHDLRGPRVDVWWSRFCTCEKKDDGKHYVLCSECQNWFHPKCVGLDITQIPHGSMPWYCPKHKPSKLELPKAKAEPKEDRGPRDGAGGQTTSTSSMLKPIRQLFKNSTTKVWLCHRSTTDGHEEVVVKLVESRQHASEEARVLGQLRRVPHVAQLLEVIDCSLPDSTVCSGLVMPYYRLSTADANGIHERGIIHRDISHANVVFTTAARDPSVAGGEHGTIILDFDLATDEDAVRGTCQEPWGTKGYLAPETLQFGEVSCKSDMWSAGALLAFQMLGVWPRSDTETQTVARMSLAEVKAWVQQLDPARWWCKAVPTPYLTVGRWTLVRGMLTVDPEARLDAGSALHHFDACWSTARATPTRQSTSPVPQHLAK</sequence>